<dbReference type="eggNOG" id="COG4448">
    <property type="taxonomic scope" value="Bacteria"/>
</dbReference>
<accession>W7J914</accession>
<dbReference type="InterPro" id="IPR010349">
    <property type="entry name" value="Asparaginase_II"/>
</dbReference>
<evidence type="ECO:0008006" key="3">
    <source>
        <dbReference type="Google" id="ProtNLM"/>
    </source>
</evidence>
<reference evidence="1 2" key="1">
    <citation type="journal article" date="2014" name="Genome Announc.">
        <title>Draft Genome Sequence of the Antitrypanosomally Active Sponge-Associated Bacterium Actinokineospora sp. Strain EG49.</title>
        <authorList>
            <person name="Harjes J."/>
            <person name="Ryu T."/>
            <person name="Abdelmohsen U.R."/>
            <person name="Moitinho-Silva L."/>
            <person name="Horn H."/>
            <person name="Ravasi T."/>
            <person name="Hentschel U."/>
        </authorList>
    </citation>
    <scope>NUCLEOTIDE SEQUENCE [LARGE SCALE GENOMIC DNA]</scope>
    <source>
        <strain evidence="1 2">EG49</strain>
    </source>
</reference>
<organism evidence="1 2">
    <name type="scientific">Actinokineospora spheciospongiae</name>
    <dbReference type="NCBI Taxonomy" id="909613"/>
    <lineage>
        <taxon>Bacteria</taxon>
        <taxon>Bacillati</taxon>
        <taxon>Actinomycetota</taxon>
        <taxon>Actinomycetes</taxon>
        <taxon>Pseudonocardiales</taxon>
        <taxon>Pseudonocardiaceae</taxon>
        <taxon>Actinokineospora</taxon>
    </lineage>
</organism>
<keyword evidence="2" id="KW-1185">Reference proteome</keyword>
<gene>
    <name evidence="1" type="ORF">UO65_2109</name>
</gene>
<evidence type="ECO:0000313" key="2">
    <source>
        <dbReference type="Proteomes" id="UP000019277"/>
    </source>
</evidence>
<dbReference type="AlphaFoldDB" id="W7J914"/>
<name>W7J914_9PSEU</name>
<dbReference type="EMBL" id="AYXG01000076">
    <property type="protein sequence ID" value="EWC62519.1"/>
    <property type="molecule type" value="Genomic_DNA"/>
</dbReference>
<dbReference type="RefSeq" id="WP_233427520.1">
    <property type="nucleotide sequence ID" value="NZ_AYXG01000076.1"/>
</dbReference>
<evidence type="ECO:0000313" key="1">
    <source>
        <dbReference type="EMBL" id="EWC62519.1"/>
    </source>
</evidence>
<comment type="caution">
    <text evidence="1">The sequence shown here is derived from an EMBL/GenBank/DDBJ whole genome shotgun (WGS) entry which is preliminary data.</text>
</comment>
<protein>
    <recommendedName>
        <fullName evidence="3">Asparaginase</fullName>
    </recommendedName>
</protein>
<sequence length="308" mass="31890">MLAEVVRSGFTESVHRGSLVVLTDDRVRLAVGDVGSPVFPRSSNKPLQALGMLRAGLDLDDDADLAIGCASHSGEAVHVDRVLALLARHGLAEDDLGCPEDWPLHEDSRGDRRRRVTMNCSGKHAAMLATCAQLGWDTASYLDPAHPLQAAIAATVTDLTGTPIPAVGVDGCGAPLFALSLTDLATACSRLVTAPPGTRRRRVADAMRAHPHLVGGTDRIDTALMEAVPGLLVKGGAEGVHIMALPDGTTLALKVDDGAARARTPVLGAVLEFLGHQPPPLDTVVLGGGEPVGEVRVPAGLFGSGPRA</sequence>
<dbReference type="Proteomes" id="UP000019277">
    <property type="component" value="Unassembled WGS sequence"/>
</dbReference>
<dbReference type="Pfam" id="PF06089">
    <property type="entry name" value="Asparaginase_II"/>
    <property type="match status" value="1"/>
</dbReference>
<dbReference type="STRING" id="909613.UO65_2109"/>
<dbReference type="PATRIC" id="fig|909613.9.peg.2121"/>
<proteinExistence type="predicted"/>
<dbReference type="PANTHER" id="PTHR42110">
    <property type="entry name" value="L-ASPARAGINASE, PUTATIVE (AFU_ORTHOLOGUE AFUA_3G11890)-RELATED"/>
    <property type="match status" value="1"/>
</dbReference>
<dbReference type="PANTHER" id="PTHR42110:SF1">
    <property type="entry name" value="L-ASPARAGINASE, PUTATIVE (AFU_ORTHOLOGUE AFUA_3G11890)-RELATED"/>
    <property type="match status" value="1"/>
</dbReference>